<name>A0A6M3KZU6_9ZZZZ</name>
<sequence>MAGKTLGTVVNAALREIGEPAITAFTSTYLMEQQLIAEANNTAREIRDRFEPEWANKRTSFLTTAQITTENVAVTNASATITSVDANGADAQNWGTAAAGMYFRAATDTTSYLISSVDAVSDPNTVVLEQTYLGTTATAATYRILKDTYPISDTDFGDLEKAIMPTAGPYSGWANSFPQRQLTYVPLAELLALCGGDRHRDTSGYPTHIARIIVNSSDYPQFILWPFPTTAMLVEVWYQPWITENTTFATTLFGGDAPPTASDAVEHRLKACACRLNKDRDGEQYWEQRYTLALAALIRKENTGAKRSGMDVATFRSNYGINYPVSSAILFETKGAQR</sequence>
<proteinExistence type="predicted"/>
<protein>
    <submittedName>
        <fullName evidence="1">Uncharacterized protein</fullName>
    </submittedName>
</protein>
<evidence type="ECO:0000313" key="1">
    <source>
        <dbReference type="EMBL" id="QJA87629.1"/>
    </source>
</evidence>
<dbReference type="AlphaFoldDB" id="A0A6M3KZU6"/>
<gene>
    <name evidence="1" type="ORF">MM415B02937_0004</name>
</gene>
<organism evidence="1">
    <name type="scientific">viral metagenome</name>
    <dbReference type="NCBI Taxonomy" id="1070528"/>
    <lineage>
        <taxon>unclassified sequences</taxon>
        <taxon>metagenomes</taxon>
        <taxon>organismal metagenomes</taxon>
    </lineage>
</organism>
<reference evidence="1" key="1">
    <citation type="submission" date="2020-03" db="EMBL/GenBank/DDBJ databases">
        <title>The deep terrestrial virosphere.</title>
        <authorList>
            <person name="Holmfeldt K."/>
            <person name="Nilsson E."/>
            <person name="Simone D."/>
            <person name="Lopez-Fernandez M."/>
            <person name="Wu X."/>
            <person name="de Brujin I."/>
            <person name="Lundin D."/>
            <person name="Andersson A."/>
            <person name="Bertilsson S."/>
            <person name="Dopson M."/>
        </authorList>
    </citation>
    <scope>NUCLEOTIDE SEQUENCE</scope>
    <source>
        <strain evidence="1">MM415B02937</strain>
    </source>
</reference>
<accession>A0A6M3KZU6</accession>
<dbReference type="EMBL" id="MT142722">
    <property type="protein sequence ID" value="QJA87629.1"/>
    <property type="molecule type" value="Genomic_DNA"/>
</dbReference>